<dbReference type="KEGG" id="dat:HRM2_05250"/>
<dbReference type="EMBL" id="CP001087">
    <property type="protein sequence ID" value="ACN13639.1"/>
    <property type="molecule type" value="Genomic_DNA"/>
</dbReference>
<dbReference type="HOGENOM" id="CLU_054939_0_0_7"/>
<gene>
    <name evidence="1" type="ordered locus">HRM2_05250</name>
</gene>
<evidence type="ECO:0000313" key="2">
    <source>
        <dbReference type="Proteomes" id="UP000000442"/>
    </source>
</evidence>
<dbReference type="OrthoDB" id="258935at2"/>
<dbReference type="STRING" id="177437.HRM2_05250"/>
<evidence type="ECO:0000313" key="1">
    <source>
        <dbReference type="EMBL" id="ACN13639.1"/>
    </source>
</evidence>
<dbReference type="AlphaFoldDB" id="C0QHT1"/>
<dbReference type="eggNOG" id="ENOG502ZCBJ">
    <property type="taxonomic scope" value="Bacteria"/>
</dbReference>
<reference evidence="1 2" key="1">
    <citation type="journal article" date="2009" name="Environ. Microbiol.">
        <title>Genome sequence of Desulfobacterium autotrophicum HRM2, a marine sulfate reducer oxidizing organic carbon completely to carbon dioxide.</title>
        <authorList>
            <person name="Strittmatter A.W."/>
            <person name="Liesegang H."/>
            <person name="Rabus R."/>
            <person name="Decker I."/>
            <person name="Amann J."/>
            <person name="Andres S."/>
            <person name="Henne A."/>
            <person name="Fricke W.F."/>
            <person name="Martinez-Arias R."/>
            <person name="Bartels D."/>
            <person name="Goesmann A."/>
            <person name="Krause L."/>
            <person name="Puehler A."/>
            <person name="Klenk H.P."/>
            <person name="Richter M."/>
            <person name="Schuler M."/>
            <person name="Gloeckner F.O."/>
            <person name="Meyerdierks A."/>
            <person name="Gottschalk G."/>
            <person name="Amann R."/>
        </authorList>
    </citation>
    <scope>NUCLEOTIDE SEQUENCE [LARGE SCALE GENOMIC DNA]</scope>
    <source>
        <strain evidence="2">ATCC 43914 / DSM 3382 / HRM2</strain>
    </source>
</reference>
<keyword evidence="2" id="KW-1185">Reference proteome</keyword>
<dbReference type="Proteomes" id="UP000000442">
    <property type="component" value="Chromosome"/>
</dbReference>
<name>C0QHT1_DESAH</name>
<accession>C0QHT1</accession>
<dbReference type="SUPFAM" id="SSF46785">
    <property type="entry name" value="Winged helix' DNA-binding domain"/>
    <property type="match status" value="1"/>
</dbReference>
<dbReference type="InterPro" id="IPR036390">
    <property type="entry name" value="WH_DNA-bd_sf"/>
</dbReference>
<proteinExistence type="predicted"/>
<protein>
    <submittedName>
        <fullName evidence="1">Uncharacterized protein</fullName>
    </submittedName>
</protein>
<dbReference type="RefSeq" id="WP_012662888.1">
    <property type="nucleotide sequence ID" value="NC_012108.1"/>
</dbReference>
<sequence>MEKVDSALQFWRYVQLSDLALPQTTVSSSIKGGIKGLWQRLRGNRTKDEVAGKKELALEQIPGALTERIAPDIDWQLPAAVLKVQLEELLALDGLFDKKTDQTTCFLVVGLPHGGNEQTLKILSESAHWQTIDQPTTEQILSQDNNWLKQIETCDTLWVLPALERCYLRHVHGLALVRQLFEMINTRAMGPGVIGCDSWALAYLKHVLPGRLPPALVAQPFDDQRLSRWFYQQALTGCNRPVVFCHTHNGEPVFPADREGGQAGAFMNQLAAHTFGIPGIAISLWRKALRQEPDRAAGDEAPVNTCQGLETTLWVLPWDKLTHPSLTAPVSSETSIILHTLLLHNGLSQEALAEILPFSTHGVTRAVWALKDAGLIEKADGLWIVSPGGYPMVRKYLHGEGYLTDSF</sequence>
<organism evidence="1 2">
    <name type="scientific">Desulforapulum autotrophicum (strain ATCC 43914 / DSM 3382 / VKM B-1955 / HRM2)</name>
    <name type="common">Desulfobacterium autotrophicum</name>
    <dbReference type="NCBI Taxonomy" id="177437"/>
    <lineage>
        <taxon>Bacteria</taxon>
        <taxon>Pseudomonadati</taxon>
        <taxon>Thermodesulfobacteriota</taxon>
        <taxon>Desulfobacteria</taxon>
        <taxon>Desulfobacterales</taxon>
        <taxon>Desulfobacteraceae</taxon>
        <taxon>Desulforapulum</taxon>
    </lineage>
</organism>